<comment type="caution">
    <text evidence="10">The sequence shown here is derived from an EMBL/GenBank/DDBJ whole genome shotgun (WGS) entry which is preliminary data.</text>
</comment>
<evidence type="ECO:0000256" key="1">
    <source>
        <dbReference type="ARBA" id="ARBA00004651"/>
    </source>
</evidence>
<evidence type="ECO:0000256" key="8">
    <source>
        <dbReference type="SAM" id="Phobius"/>
    </source>
</evidence>
<dbReference type="PROSITE" id="PS51012">
    <property type="entry name" value="ABC_TM2"/>
    <property type="match status" value="1"/>
</dbReference>
<dbReference type="Gene3D" id="3.40.1710.10">
    <property type="entry name" value="abc type-2 transporter like domain"/>
    <property type="match status" value="1"/>
</dbReference>
<name>A0ABR7CWS6_9BACT</name>
<evidence type="ECO:0000256" key="3">
    <source>
        <dbReference type="ARBA" id="ARBA00022448"/>
    </source>
</evidence>
<feature type="transmembrane region" description="Helical" evidence="8">
    <location>
        <begin position="21"/>
        <end position="40"/>
    </location>
</feature>
<dbReference type="InterPro" id="IPR013525">
    <property type="entry name" value="ABC2_TM"/>
</dbReference>
<feature type="transmembrane region" description="Helical" evidence="8">
    <location>
        <begin position="451"/>
        <end position="471"/>
    </location>
</feature>
<feature type="transmembrane region" description="Helical" evidence="8">
    <location>
        <begin position="289"/>
        <end position="308"/>
    </location>
</feature>
<comment type="similarity">
    <text evidence="2">Belongs to the ABC-2 integral membrane protein family.</text>
</comment>
<feature type="transmembrane region" description="Helical" evidence="8">
    <location>
        <begin position="329"/>
        <end position="358"/>
    </location>
</feature>
<keyword evidence="7 8" id="KW-0472">Membrane</keyword>
<feature type="transmembrane region" description="Helical" evidence="8">
    <location>
        <begin position="364"/>
        <end position="384"/>
    </location>
</feature>
<dbReference type="PANTHER" id="PTHR30294">
    <property type="entry name" value="MEMBRANE COMPONENT OF ABC TRANSPORTER YHHJ-RELATED"/>
    <property type="match status" value="1"/>
</dbReference>
<keyword evidence="5 8" id="KW-0812">Transmembrane</keyword>
<protein>
    <submittedName>
        <fullName evidence="10">ABC transporter permease</fullName>
    </submittedName>
</protein>
<sequence>MRMLGFLLQKEFIQIFRDKTILLILFLITSILLFILPPAAKVRTSTISLSVVDHDRTSTSANFLRKLTSSNQFRIGAYADTYEEGLKVLEKNKTSGILEIPKGFEKNVMERTKAPIMLEIDAVNGVTAGLSSFYFLQILERYIWEYVDGFGFQPGFRMESQEEIMARVEAEAQAEMTKRAKAEVASQARLAQARQMMLARAEAETRLQEGVEMPRANQSPEARVTAKMNEWEKGEEITVPGLMIDAGGADVNIPLIEKPTEPGFEQINMVVNHRYNPDGESSLYQIPSLLAILVCIIGAVLSALNIVTEKENGTIEQMNVSPVKRSAFIFSKIIPSWVIGMAILTLGLIIVWALYGIVPQSSYWSIYLVSFLFLVSMVGFGVLISTACRNQQQAMLLCFFFLLIICLLCGMWTPIDSMPGWARVIADINPLRYYIEVMRLFFAYGSELRHVLPQIGALCVFIVVFNGWAIWNFRKAR</sequence>
<dbReference type="InterPro" id="IPR051449">
    <property type="entry name" value="ABC-2_transporter_component"/>
</dbReference>
<evidence type="ECO:0000313" key="10">
    <source>
        <dbReference type="EMBL" id="MBC5620092.1"/>
    </source>
</evidence>
<evidence type="ECO:0000256" key="5">
    <source>
        <dbReference type="ARBA" id="ARBA00022692"/>
    </source>
</evidence>
<dbReference type="EMBL" id="JACOOH010000001">
    <property type="protein sequence ID" value="MBC5620092.1"/>
    <property type="molecule type" value="Genomic_DNA"/>
</dbReference>
<evidence type="ECO:0000259" key="9">
    <source>
        <dbReference type="PROSITE" id="PS51012"/>
    </source>
</evidence>
<feature type="transmembrane region" description="Helical" evidence="8">
    <location>
        <begin position="396"/>
        <end position="415"/>
    </location>
</feature>
<accession>A0ABR7CWS6</accession>
<dbReference type="Proteomes" id="UP000646484">
    <property type="component" value="Unassembled WGS sequence"/>
</dbReference>
<proteinExistence type="inferred from homology"/>
<gene>
    <name evidence="10" type="ORF">H8S64_03160</name>
</gene>
<dbReference type="RefSeq" id="WP_186974903.1">
    <property type="nucleotide sequence ID" value="NZ_JACOOH010000001.1"/>
</dbReference>
<keyword evidence="3" id="KW-0813">Transport</keyword>
<evidence type="ECO:0000256" key="4">
    <source>
        <dbReference type="ARBA" id="ARBA00022475"/>
    </source>
</evidence>
<dbReference type="InterPro" id="IPR047817">
    <property type="entry name" value="ABC2_TM_bact-type"/>
</dbReference>
<evidence type="ECO:0000256" key="6">
    <source>
        <dbReference type="ARBA" id="ARBA00022989"/>
    </source>
</evidence>
<evidence type="ECO:0000256" key="2">
    <source>
        <dbReference type="ARBA" id="ARBA00007783"/>
    </source>
</evidence>
<comment type="subcellular location">
    <subcellularLocation>
        <location evidence="1">Cell membrane</location>
        <topology evidence="1">Multi-pass membrane protein</topology>
    </subcellularLocation>
</comment>
<organism evidence="10 11">
    <name type="scientific">Butyricimonas hominis</name>
    <dbReference type="NCBI Taxonomy" id="2763032"/>
    <lineage>
        <taxon>Bacteria</taxon>
        <taxon>Pseudomonadati</taxon>
        <taxon>Bacteroidota</taxon>
        <taxon>Bacteroidia</taxon>
        <taxon>Bacteroidales</taxon>
        <taxon>Odoribacteraceae</taxon>
        <taxon>Butyricimonas</taxon>
    </lineage>
</organism>
<keyword evidence="4" id="KW-1003">Cell membrane</keyword>
<evidence type="ECO:0000256" key="7">
    <source>
        <dbReference type="ARBA" id="ARBA00023136"/>
    </source>
</evidence>
<reference evidence="10 11" key="1">
    <citation type="submission" date="2020-08" db="EMBL/GenBank/DDBJ databases">
        <title>Genome public.</title>
        <authorList>
            <person name="Liu C."/>
            <person name="Sun Q."/>
        </authorList>
    </citation>
    <scope>NUCLEOTIDE SEQUENCE [LARGE SCALE GENOMIC DNA]</scope>
    <source>
        <strain evidence="10 11">NSJ-56</strain>
    </source>
</reference>
<dbReference type="PANTHER" id="PTHR30294:SF29">
    <property type="entry name" value="MULTIDRUG ABC TRANSPORTER PERMEASE YBHS-RELATED"/>
    <property type="match status" value="1"/>
</dbReference>
<keyword evidence="6 8" id="KW-1133">Transmembrane helix</keyword>
<feature type="domain" description="ABC transmembrane type-2" evidence="9">
    <location>
        <begin position="249"/>
        <end position="476"/>
    </location>
</feature>
<evidence type="ECO:0000313" key="11">
    <source>
        <dbReference type="Proteomes" id="UP000646484"/>
    </source>
</evidence>
<keyword evidence="11" id="KW-1185">Reference proteome</keyword>
<dbReference type="Pfam" id="PF12698">
    <property type="entry name" value="ABC2_membrane_3"/>
    <property type="match status" value="1"/>
</dbReference>